<evidence type="ECO:0000313" key="1">
    <source>
        <dbReference type="EMBL" id="OHV33078.1"/>
    </source>
</evidence>
<comment type="caution">
    <text evidence="1">The sequence shown here is derived from an EMBL/GenBank/DDBJ whole genome shotgun (WGS) entry which is preliminary data.</text>
</comment>
<name>A0A1S1QE62_9ACTN</name>
<dbReference type="AlphaFoldDB" id="A0A1S1QE62"/>
<dbReference type="EMBL" id="MBLM01000135">
    <property type="protein sequence ID" value="OHV33078.1"/>
    <property type="molecule type" value="Genomic_DNA"/>
</dbReference>
<reference evidence="2" key="1">
    <citation type="submission" date="2016-07" db="EMBL/GenBank/DDBJ databases">
        <title>Sequence Frankia sp. strain CcI1.17.</title>
        <authorList>
            <person name="Ghodhbane-Gtari F."/>
            <person name="Swanson E."/>
            <person name="Gueddou A."/>
            <person name="Morris K."/>
            <person name="Hezbri K."/>
            <person name="Ktari A."/>
            <person name="Nouioui I."/>
            <person name="Abebe-Akele F."/>
            <person name="Simpson S."/>
            <person name="Thomas K."/>
            <person name="Gtari M."/>
            <person name="Tisa L.S."/>
            <person name="Hurst S."/>
        </authorList>
    </citation>
    <scope>NUCLEOTIDE SEQUENCE [LARGE SCALE GENOMIC DNA]</scope>
    <source>
        <strain evidence="2">Cc1.17</strain>
    </source>
</reference>
<organism evidence="1 2">
    <name type="scientific">Parafrankia colletiae</name>
    <dbReference type="NCBI Taxonomy" id="573497"/>
    <lineage>
        <taxon>Bacteria</taxon>
        <taxon>Bacillati</taxon>
        <taxon>Actinomycetota</taxon>
        <taxon>Actinomycetes</taxon>
        <taxon>Frankiales</taxon>
        <taxon>Frankiaceae</taxon>
        <taxon>Parafrankia</taxon>
    </lineage>
</organism>
<proteinExistence type="predicted"/>
<evidence type="ECO:0000313" key="2">
    <source>
        <dbReference type="Proteomes" id="UP000179627"/>
    </source>
</evidence>
<sequence>MRQAFVHEAVVEMAYDGDIGAPGAAVTVALCGHWDHPSPCSAAPHHTDAVRTEQGVRLRILFAADPDNEHPVRRRVEAALATGQLRGPDGTLTHWRLCASRSDALTSSELDHGERLTRS</sequence>
<dbReference type="Proteomes" id="UP000179627">
    <property type="component" value="Unassembled WGS sequence"/>
</dbReference>
<dbReference type="RefSeq" id="WP_071087442.1">
    <property type="nucleotide sequence ID" value="NZ_MBLM01000135.1"/>
</dbReference>
<dbReference type="OrthoDB" id="3785690at2"/>
<keyword evidence="2" id="KW-1185">Reference proteome</keyword>
<gene>
    <name evidence="1" type="ORF">CC117_23895</name>
</gene>
<accession>A0A1S1QE62</accession>
<protein>
    <submittedName>
        <fullName evidence="1">Uncharacterized protein</fullName>
    </submittedName>
</protein>